<feature type="transmembrane region" description="Helical" evidence="5">
    <location>
        <begin position="503"/>
        <end position="523"/>
    </location>
</feature>
<evidence type="ECO:0000256" key="2">
    <source>
        <dbReference type="ARBA" id="ARBA00022692"/>
    </source>
</evidence>
<proteinExistence type="predicted"/>
<sequence>MDTLSEFFGDQRHAVDLEQQRLAQLERTNPLAAADAYRDHAVILLLEGRYYLKYQHHPVSVAHQRSFALIHMSRYNLFKWFELIAATLLLLLALIEKPAVFTDIPNGVPIAVELVLMLFFVWDAYHRAQASGGFRRWLSHRGNQLRLVGLVAIFTDIFTSFSTDHIRPFRMVRPLFLVDAYYAASIRRVVLRIFNTSVGVVDMFMLLLVYILVCAVISYQYFSPTKLFHNQKSNGDPYFSSFDESFVSLFVAITTANYPDVSLFAFHNDRSAGIFFVLYMFFGVYFILSLFLAVVYNTFSDIEKDKFQRMLVHERRGLRRAFAMLVHVQRLRAQANGGATAPTAPHLTPEAADRDQPLMDDYETERISADTFSEFMAQLQPGLADKPKTINLHFEYLSQISQSEVGMAASDKPGISLNAFYQLYTALTLRWQLDPRATLASKTDMPRTEWSTILQEYRSRRTFSINLAFVDTALFEFMIQLTIVANMLYVVVTASLNNDSNRASTPTYIFFAIYVVEAACKILHWGPRAYFRSTWNCFDFLIVIVSLSGFIQQWVQPDSLGTHATIYRALRLFRLFRLRKSMRQVLQTMVFLVGRLGHYVIALLLIFYSYAIIGMLAFSNTTSECGAECGSAYDMGADVPGFYQLMSFDNILYSYYTLFALMIVNNWQFIMQGHVAATSRAARVFFVVYMLFIVNIVSNIITAYLLDAFLKLHPLIASFDDKHASALEEFCQDPCKSREADDDGEGNGGNAGGFQELLDKGALSGQATVRVHFPCEALTARNESLLFQHFLLDVTRSANDQKPFEHGLVAARFRAGYVHKIKDQEFLVLPVALADVLVVTSSLEAPVLFRRRVLPTVYRLHQAYMAGDAEDGSVSSEHAGSENRNPQAVHAEGVDGESELVHHLVLPHDVAIRAVARTDKDWRKLRQLRNSVARHAPFVSFADTYDMHYMARRQLTRGDVNQALWGDDIERWCAEDDADALTQVTSSPRWLLDLRTLRREDHGRRSDS</sequence>
<feature type="transmembrane region" description="Helical" evidence="5">
    <location>
        <begin position="107"/>
        <end position="125"/>
    </location>
</feature>
<evidence type="ECO:0000256" key="5">
    <source>
        <dbReference type="SAM" id="Phobius"/>
    </source>
</evidence>
<reference evidence="7 8" key="1">
    <citation type="journal article" date="2008" name="Nature">
        <title>The genome of the choanoflagellate Monosiga brevicollis and the origin of metazoans.</title>
        <authorList>
            <consortium name="JGI Sequencing"/>
            <person name="King N."/>
            <person name="Westbrook M.J."/>
            <person name="Young S.L."/>
            <person name="Kuo A."/>
            <person name="Abedin M."/>
            <person name="Chapman J."/>
            <person name="Fairclough S."/>
            <person name="Hellsten U."/>
            <person name="Isogai Y."/>
            <person name="Letunic I."/>
            <person name="Marr M."/>
            <person name="Pincus D."/>
            <person name="Putnam N."/>
            <person name="Rokas A."/>
            <person name="Wright K.J."/>
            <person name="Zuzow R."/>
            <person name="Dirks W."/>
            <person name="Good M."/>
            <person name="Goodstein D."/>
            <person name="Lemons D."/>
            <person name="Li W."/>
            <person name="Lyons J.B."/>
            <person name="Morris A."/>
            <person name="Nichols S."/>
            <person name="Richter D.J."/>
            <person name="Salamov A."/>
            <person name="Bork P."/>
            <person name="Lim W.A."/>
            <person name="Manning G."/>
            <person name="Miller W.T."/>
            <person name="McGinnis W."/>
            <person name="Shapiro H."/>
            <person name="Tjian R."/>
            <person name="Grigoriev I.V."/>
            <person name="Rokhsar D."/>
        </authorList>
    </citation>
    <scope>NUCLEOTIDE SEQUENCE [LARGE SCALE GENOMIC DNA]</scope>
    <source>
        <strain evidence="8">MX1 / ATCC 50154</strain>
    </source>
</reference>
<keyword evidence="8" id="KW-1185">Reference proteome</keyword>
<evidence type="ECO:0000256" key="1">
    <source>
        <dbReference type="ARBA" id="ARBA00004141"/>
    </source>
</evidence>
<keyword evidence="3 5" id="KW-1133">Transmembrane helix</keyword>
<dbReference type="SUPFAM" id="SSF81324">
    <property type="entry name" value="Voltage-gated potassium channels"/>
    <property type="match status" value="2"/>
</dbReference>
<dbReference type="GO" id="GO:0005765">
    <property type="term" value="C:lysosomal membrane"/>
    <property type="evidence" value="ECO:0000318"/>
    <property type="project" value="GO_Central"/>
</dbReference>
<protein>
    <recommendedName>
        <fullName evidence="6">Ion transport domain-containing protein</fullName>
    </recommendedName>
</protein>
<dbReference type="GO" id="GO:0010008">
    <property type="term" value="C:endosome membrane"/>
    <property type="evidence" value="ECO:0000318"/>
    <property type="project" value="GO_Central"/>
</dbReference>
<dbReference type="InterPro" id="IPR028801">
    <property type="entry name" value="TPC1_animal"/>
</dbReference>
<comment type="subcellular location">
    <subcellularLocation>
        <location evidence="1">Membrane</location>
        <topology evidence="1">Multi-pass membrane protein</topology>
    </subcellularLocation>
</comment>
<dbReference type="KEGG" id="mbr:MONBRDRAFT_30365"/>
<dbReference type="EMBL" id="CH991590">
    <property type="protein sequence ID" value="EDQ84309.1"/>
    <property type="molecule type" value="Genomic_DNA"/>
</dbReference>
<feature type="domain" description="Ion transport" evidence="6">
    <location>
        <begin position="78"/>
        <end position="305"/>
    </location>
</feature>
<dbReference type="GO" id="GO:0022832">
    <property type="term" value="F:voltage-gated channel activity"/>
    <property type="evidence" value="ECO:0007669"/>
    <property type="project" value="InterPro"/>
</dbReference>
<evidence type="ECO:0000313" key="8">
    <source>
        <dbReference type="Proteomes" id="UP000001357"/>
    </source>
</evidence>
<dbReference type="Gene3D" id="1.10.287.70">
    <property type="match status" value="2"/>
</dbReference>
<evidence type="ECO:0000256" key="3">
    <source>
        <dbReference type="ARBA" id="ARBA00022989"/>
    </source>
</evidence>
<feature type="transmembrane region" description="Helical" evidence="5">
    <location>
        <begin position="467"/>
        <end position="491"/>
    </location>
</feature>
<evidence type="ECO:0000256" key="4">
    <source>
        <dbReference type="ARBA" id="ARBA00023136"/>
    </source>
</evidence>
<feature type="transmembrane region" description="Helical" evidence="5">
    <location>
        <begin position="272"/>
        <end position="299"/>
    </location>
</feature>
<keyword evidence="4 5" id="KW-0472">Membrane</keyword>
<evidence type="ECO:0000259" key="6">
    <source>
        <dbReference type="Pfam" id="PF00520"/>
    </source>
</evidence>
<dbReference type="STRING" id="81824.A9VDS1"/>
<dbReference type="PANTHER" id="PTHR46474">
    <property type="entry name" value="TWO PORE CALCIUM CHANNEL PROTEIN 1"/>
    <property type="match status" value="1"/>
</dbReference>
<keyword evidence="2 5" id="KW-0812">Transmembrane</keyword>
<dbReference type="InterPro" id="IPR027359">
    <property type="entry name" value="Volt_channel_dom_sf"/>
</dbReference>
<name>A9VDS1_MONBE</name>
<accession>A9VDS1</accession>
<dbReference type="GO" id="GO:0005216">
    <property type="term" value="F:monoatomic ion channel activity"/>
    <property type="evidence" value="ECO:0007669"/>
    <property type="project" value="InterPro"/>
</dbReference>
<dbReference type="GeneID" id="5896149"/>
<dbReference type="Pfam" id="PF00520">
    <property type="entry name" value="Ion_trans"/>
    <property type="match status" value="2"/>
</dbReference>
<dbReference type="FunFam" id="1.10.287.70:FF:000062">
    <property type="entry name" value="Two pore calcium channel protein 1"/>
    <property type="match status" value="1"/>
</dbReference>
<evidence type="ECO:0000313" key="7">
    <source>
        <dbReference type="EMBL" id="EDQ84309.1"/>
    </source>
</evidence>
<gene>
    <name evidence="7" type="ORF">MONBRDRAFT_30365</name>
</gene>
<dbReference type="RefSeq" id="XP_001750879.1">
    <property type="nucleotide sequence ID" value="XM_001750827.1"/>
</dbReference>
<dbReference type="InterPro" id="IPR005821">
    <property type="entry name" value="Ion_trans_dom"/>
</dbReference>
<dbReference type="InParanoid" id="A9VDS1"/>
<feature type="transmembrane region" description="Helical" evidence="5">
    <location>
        <begin position="596"/>
        <end position="618"/>
    </location>
</feature>
<dbReference type="AlphaFoldDB" id="A9VDS1"/>
<feature type="transmembrane region" description="Helical" evidence="5">
    <location>
        <begin position="682"/>
        <end position="706"/>
    </location>
</feature>
<feature type="domain" description="Ion transport" evidence="6">
    <location>
        <begin position="474"/>
        <end position="709"/>
    </location>
</feature>
<dbReference type="eggNOG" id="KOG2301">
    <property type="taxonomic scope" value="Eukaryota"/>
</dbReference>
<feature type="transmembrane region" description="Helical" evidence="5">
    <location>
        <begin position="651"/>
        <end position="670"/>
    </location>
</feature>
<dbReference type="PANTHER" id="PTHR46474:SF1">
    <property type="entry name" value="TWO PORE CHANNEL PROTEIN 1"/>
    <property type="match status" value="1"/>
</dbReference>
<feature type="transmembrane region" description="Helical" evidence="5">
    <location>
        <begin position="77"/>
        <end position="95"/>
    </location>
</feature>
<dbReference type="Gene3D" id="1.20.120.350">
    <property type="entry name" value="Voltage-gated potassium channels. Chain C"/>
    <property type="match status" value="1"/>
</dbReference>
<organism evidence="7 8">
    <name type="scientific">Monosiga brevicollis</name>
    <name type="common">Choanoflagellate</name>
    <dbReference type="NCBI Taxonomy" id="81824"/>
    <lineage>
        <taxon>Eukaryota</taxon>
        <taxon>Choanoflagellata</taxon>
        <taxon>Craspedida</taxon>
        <taxon>Salpingoecidae</taxon>
        <taxon>Monosiga</taxon>
    </lineage>
</organism>
<feature type="transmembrane region" description="Helical" evidence="5">
    <location>
        <begin position="203"/>
        <end position="222"/>
    </location>
</feature>
<dbReference type="OMA" id="GTHATIY"/>
<dbReference type="Proteomes" id="UP000001357">
    <property type="component" value="Unassembled WGS sequence"/>
</dbReference>